<keyword evidence="3 7" id="KW-1133">Transmembrane helix</keyword>
<keyword evidence="2 7" id="KW-0812">Transmembrane</keyword>
<evidence type="ECO:0000256" key="4">
    <source>
        <dbReference type="ARBA" id="ARBA00023136"/>
    </source>
</evidence>
<evidence type="ECO:0000259" key="8">
    <source>
        <dbReference type="Pfam" id="PF20684"/>
    </source>
</evidence>
<comment type="similarity">
    <text evidence="5">Belongs to the SAT4 family.</text>
</comment>
<evidence type="ECO:0000256" key="1">
    <source>
        <dbReference type="ARBA" id="ARBA00004141"/>
    </source>
</evidence>
<feature type="transmembrane region" description="Helical" evidence="7">
    <location>
        <begin position="46"/>
        <end position="67"/>
    </location>
</feature>
<evidence type="ECO:0000256" key="5">
    <source>
        <dbReference type="ARBA" id="ARBA00038359"/>
    </source>
</evidence>
<dbReference type="STRING" id="685588.A0A067SID6"/>
<sequence length="336" mass="38034">MAAAAPPLQPYLGWKVSMSILHILAICSTIYRLIHRFRIQRIWWDDYLVIVPLVIDCVYWPLLWFRFTRFTQVDPANAWTYQILNSYWFSTFPSLLMIWSTRVVLALSLARIFPRKHPARLWAFILIGFMVLSLISCILVTTLTCKQSSGLLTVNLMTDCIKGAGGLPIRSIFIFADDFVGDLLLIIAPLVFFWRLKLPYKERRLIIMVFCGSTLTLLFVIAFKIVSDNTRISMGKDASHIVAGMVSIEVAISLFVCNLTVVSTCLYVALLRLRNQERPLREVTIDASQHSSRACTCLSDSDQSLLLTLTEISTFSSNSHGMGSSKDSRHTGQPNI</sequence>
<dbReference type="Pfam" id="PF20684">
    <property type="entry name" value="Fung_rhodopsin"/>
    <property type="match status" value="1"/>
</dbReference>
<feature type="transmembrane region" description="Helical" evidence="7">
    <location>
        <begin position="172"/>
        <end position="193"/>
    </location>
</feature>
<dbReference type="HOGENOM" id="CLU_052841_2_0_1"/>
<comment type="subcellular location">
    <subcellularLocation>
        <location evidence="1">Membrane</location>
        <topology evidence="1">Multi-pass membrane protein</topology>
    </subcellularLocation>
</comment>
<feature type="transmembrane region" description="Helical" evidence="7">
    <location>
        <begin position="87"/>
        <end position="109"/>
    </location>
</feature>
<feature type="transmembrane region" description="Helical" evidence="7">
    <location>
        <begin position="205"/>
        <end position="226"/>
    </location>
</feature>
<organism evidence="9 10">
    <name type="scientific">Galerina marginata (strain CBS 339.88)</name>
    <dbReference type="NCBI Taxonomy" id="685588"/>
    <lineage>
        <taxon>Eukaryota</taxon>
        <taxon>Fungi</taxon>
        <taxon>Dikarya</taxon>
        <taxon>Basidiomycota</taxon>
        <taxon>Agaricomycotina</taxon>
        <taxon>Agaricomycetes</taxon>
        <taxon>Agaricomycetidae</taxon>
        <taxon>Agaricales</taxon>
        <taxon>Agaricineae</taxon>
        <taxon>Strophariaceae</taxon>
        <taxon>Galerina</taxon>
    </lineage>
</organism>
<keyword evidence="4 7" id="KW-0472">Membrane</keyword>
<dbReference type="GO" id="GO:0016020">
    <property type="term" value="C:membrane"/>
    <property type="evidence" value="ECO:0007669"/>
    <property type="project" value="UniProtKB-SubCell"/>
</dbReference>
<dbReference type="PANTHER" id="PTHR33048">
    <property type="entry name" value="PTH11-LIKE INTEGRAL MEMBRANE PROTEIN (AFU_ORTHOLOGUE AFUA_5G11245)"/>
    <property type="match status" value="1"/>
</dbReference>
<evidence type="ECO:0000256" key="3">
    <source>
        <dbReference type="ARBA" id="ARBA00022989"/>
    </source>
</evidence>
<dbReference type="PANTHER" id="PTHR33048:SF19">
    <property type="entry name" value="MEMBRANE PROTEIN PTH11-LIKE, PUTATIVE (AFU_ORTHOLOGUE AFUA_1G14080)-RELATED"/>
    <property type="match status" value="1"/>
</dbReference>
<dbReference type="OrthoDB" id="3229610at2759"/>
<keyword evidence="10" id="KW-1185">Reference proteome</keyword>
<dbReference type="Proteomes" id="UP000027222">
    <property type="component" value="Unassembled WGS sequence"/>
</dbReference>
<evidence type="ECO:0000313" key="10">
    <source>
        <dbReference type="Proteomes" id="UP000027222"/>
    </source>
</evidence>
<dbReference type="EMBL" id="KL142400">
    <property type="protein sequence ID" value="KDR69782.1"/>
    <property type="molecule type" value="Genomic_DNA"/>
</dbReference>
<evidence type="ECO:0000256" key="6">
    <source>
        <dbReference type="SAM" id="MobiDB-lite"/>
    </source>
</evidence>
<evidence type="ECO:0000313" key="9">
    <source>
        <dbReference type="EMBL" id="KDR69782.1"/>
    </source>
</evidence>
<dbReference type="InterPro" id="IPR052337">
    <property type="entry name" value="SAT4-like"/>
</dbReference>
<feature type="domain" description="Rhodopsin" evidence="8">
    <location>
        <begin position="32"/>
        <end position="261"/>
    </location>
</feature>
<evidence type="ECO:0000256" key="7">
    <source>
        <dbReference type="SAM" id="Phobius"/>
    </source>
</evidence>
<feature type="region of interest" description="Disordered" evidence="6">
    <location>
        <begin position="317"/>
        <end position="336"/>
    </location>
</feature>
<gene>
    <name evidence="9" type="ORF">GALMADRAFT_145182</name>
</gene>
<dbReference type="InterPro" id="IPR049326">
    <property type="entry name" value="Rhodopsin_dom_fungi"/>
</dbReference>
<accession>A0A067SID6</accession>
<feature type="transmembrane region" description="Helical" evidence="7">
    <location>
        <begin position="246"/>
        <end position="271"/>
    </location>
</feature>
<evidence type="ECO:0000256" key="2">
    <source>
        <dbReference type="ARBA" id="ARBA00022692"/>
    </source>
</evidence>
<reference evidence="10" key="1">
    <citation type="journal article" date="2014" name="Proc. Natl. Acad. Sci. U.S.A.">
        <title>Extensive sampling of basidiomycete genomes demonstrates inadequacy of the white-rot/brown-rot paradigm for wood decay fungi.</title>
        <authorList>
            <person name="Riley R."/>
            <person name="Salamov A.A."/>
            <person name="Brown D.W."/>
            <person name="Nagy L.G."/>
            <person name="Floudas D."/>
            <person name="Held B.W."/>
            <person name="Levasseur A."/>
            <person name="Lombard V."/>
            <person name="Morin E."/>
            <person name="Otillar R."/>
            <person name="Lindquist E.A."/>
            <person name="Sun H."/>
            <person name="LaButti K.M."/>
            <person name="Schmutz J."/>
            <person name="Jabbour D."/>
            <person name="Luo H."/>
            <person name="Baker S.E."/>
            <person name="Pisabarro A.G."/>
            <person name="Walton J.D."/>
            <person name="Blanchette R.A."/>
            <person name="Henrissat B."/>
            <person name="Martin F."/>
            <person name="Cullen D."/>
            <person name="Hibbett D.S."/>
            <person name="Grigoriev I.V."/>
        </authorList>
    </citation>
    <scope>NUCLEOTIDE SEQUENCE [LARGE SCALE GENOMIC DNA]</scope>
    <source>
        <strain evidence="10">CBS 339.88</strain>
    </source>
</reference>
<name>A0A067SID6_GALM3</name>
<feature type="transmembrane region" description="Helical" evidence="7">
    <location>
        <begin position="12"/>
        <end position="34"/>
    </location>
</feature>
<proteinExistence type="inferred from homology"/>
<feature type="transmembrane region" description="Helical" evidence="7">
    <location>
        <begin position="121"/>
        <end position="143"/>
    </location>
</feature>
<dbReference type="AlphaFoldDB" id="A0A067SID6"/>
<protein>
    <recommendedName>
        <fullName evidence="8">Rhodopsin domain-containing protein</fullName>
    </recommendedName>
</protein>